<dbReference type="CDD" id="cd20292">
    <property type="entry name" value="cupin_QdtA-like"/>
    <property type="match status" value="1"/>
</dbReference>
<name>A0A382GM15_9ZZZZ</name>
<dbReference type="Pfam" id="PF05523">
    <property type="entry name" value="FdtA"/>
    <property type="match status" value="1"/>
</dbReference>
<organism evidence="2">
    <name type="scientific">marine metagenome</name>
    <dbReference type="NCBI Taxonomy" id="408172"/>
    <lineage>
        <taxon>unclassified sequences</taxon>
        <taxon>metagenomes</taxon>
        <taxon>ecological metagenomes</taxon>
    </lineage>
</organism>
<accession>A0A382GM15</accession>
<proteinExistence type="predicted"/>
<dbReference type="SUPFAM" id="SSF51182">
    <property type="entry name" value="RmlC-like cupins"/>
    <property type="match status" value="1"/>
</dbReference>
<protein>
    <recommendedName>
        <fullName evidence="1">Sugar 3,4-ketoisomerase QdtA cupin domain-containing protein</fullName>
    </recommendedName>
</protein>
<dbReference type="Gene3D" id="2.60.120.10">
    <property type="entry name" value="Jelly Rolls"/>
    <property type="match status" value="1"/>
</dbReference>
<dbReference type="EMBL" id="UINC01055852">
    <property type="protein sequence ID" value="SVB75211.1"/>
    <property type="molecule type" value="Genomic_DNA"/>
</dbReference>
<reference evidence="2" key="1">
    <citation type="submission" date="2018-05" db="EMBL/GenBank/DDBJ databases">
        <authorList>
            <person name="Lanie J.A."/>
            <person name="Ng W.-L."/>
            <person name="Kazmierczak K.M."/>
            <person name="Andrzejewski T.M."/>
            <person name="Davidsen T.M."/>
            <person name="Wayne K.J."/>
            <person name="Tettelin H."/>
            <person name="Glass J.I."/>
            <person name="Rusch D."/>
            <person name="Podicherti R."/>
            <person name="Tsui H.-C.T."/>
            <person name="Winkler M.E."/>
        </authorList>
    </citation>
    <scope>NUCLEOTIDE SEQUENCE</scope>
</reference>
<sequence>MSKRIDLQSFIDDDGSLIIGEVGKHIPFPIKRFFAISNVKAGNIRGQHAHKKLNQVLVCLSGAVEVNLNDGRRSWSETLDQPGSALHIPPMIWAQQTYGDPNTVLLVFCDEKYQESDYLRNFEEFSNAVSSSDLSI</sequence>
<dbReference type="InterPro" id="IPR014710">
    <property type="entry name" value="RmlC-like_jellyroll"/>
</dbReference>
<evidence type="ECO:0000259" key="1">
    <source>
        <dbReference type="Pfam" id="PF05523"/>
    </source>
</evidence>
<feature type="domain" description="Sugar 3,4-ketoisomerase QdtA cupin" evidence="1">
    <location>
        <begin position="3"/>
        <end position="129"/>
    </location>
</feature>
<dbReference type="AlphaFoldDB" id="A0A382GM15"/>
<evidence type="ECO:0000313" key="2">
    <source>
        <dbReference type="EMBL" id="SVB75211.1"/>
    </source>
</evidence>
<dbReference type="InterPro" id="IPR008894">
    <property type="entry name" value="QdtA_cupin_dom"/>
</dbReference>
<dbReference type="InterPro" id="IPR011051">
    <property type="entry name" value="RmlC_Cupin_sf"/>
</dbReference>
<gene>
    <name evidence="2" type="ORF">METZ01_LOCUS228065</name>
</gene>